<evidence type="ECO:0000313" key="11">
    <source>
        <dbReference type="Proteomes" id="UP000006671"/>
    </source>
</evidence>
<dbReference type="PROSITE" id="PS50865">
    <property type="entry name" value="ZF_MYND_2"/>
    <property type="match status" value="1"/>
</dbReference>
<dbReference type="InterPro" id="IPR002110">
    <property type="entry name" value="Ankyrin_rpt"/>
</dbReference>
<keyword evidence="11" id="KW-1185">Reference proteome</keyword>
<dbReference type="InParanoid" id="D2VZV8"/>
<dbReference type="PROSITE" id="PS50088">
    <property type="entry name" value="ANK_REPEAT"/>
    <property type="match status" value="1"/>
</dbReference>
<dbReference type="Proteomes" id="UP000006671">
    <property type="component" value="Unassembled WGS sequence"/>
</dbReference>
<feature type="repeat" description="ANK" evidence="6">
    <location>
        <begin position="155"/>
        <end position="187"/>
    </location>
</feature>
<proteinExistence type="predicted"/>
<evidence type="ECO:0000256" key="6">
    <source>
        <dbReference type="PROSITE-ProRule" id="PRU00023"/>
    </source>
</evidence>
<dbReference type="AlphaFoldDB" id="D2VZV8"/>
<protein>
    <submittedName>
        <fullName evidence="10">Predicted protein</fullName>
    </submittedName>
</protein>
<dbReference type="VEuPathDB" id="AmoebaDB:NAEGRDRAFT_81874"/>
<dbReference type="InterPro" id="IPR036770">
    <property type="entry name" value="Ankyrin_rpt-contain_sf"/>
</dbReference>
<keyword evidence="3 7" id="KW-0863">Zinc-finger</keyword>
<dbReference type="OMA" id="HHEGCSH"/>
<evidence type="ECO:0000259" key="9">
    <source>
        <dbReference type="PROSITE" id="PS50865"/>
    </source>
</evidence>
<dbReference type="Gene3D" id="1.25.40.20">
    <property type="entry name" value="Ankyrin repeat-containing domain"/>
    <property type="match status" value="1"/>
</dbReference>
<dbReference type="Pfam" id="PF12796">
    <property type="entry name" value="Ank_2"/>
    <property type="match status" value="1"/>
</dbReference>
<accession>D2VZV8</accession>
<evidence type="ECO:0000256" key="3">
    <source>
        <dbReference type="ARBA" id="ARBA00022771"/>
    </source>
</evidence>
<dbReference type="Pfam" id="PF01753">
    <property type="entry name" value="zf-MYND"/>
    <property type="match status" value="1"/>
</dbReference>
<dbReference type="PANTHER" id="PTHR24173:SF61">
    <property type="entry name" value="ANKYRIN 2"/>
    <property type="match status" value="1"/>
</dbReference>
<organism evidence="11">
    <name type="scientific">Naegleria gruberi</name>
    <name type="common">Amoeba</name>
    <dbReference type="NCBI Taxonomy" id="5762"/>
    <lineage>
        <taxon>Eukaryota</taxon>
        <taxon>Discoba</taxon>
        <taxon>Heterolobosea</taxon>
        <taxon>Tetramitia</taxon>
        <taxon>Eutetramitia</taxon>
        <taxon>Vahlkampfiidae</taxon>
        <taxon>Naegleria</taxon>
    </lineage>
</organism>
<dbReference type="OrthoDB" id="432970at2759"/>
<feature type="region of interest" description="Disordered" evidence="8">
    <location>
        <begin position="1"/>
        <end position="102"/>
    </location>
</feature>
<evidence type="ECO:0000256" key="7">
    <source>
        <dbReference type="PROSITE-ProRule" id="PRU00134"/>
    </source>
</evidence>
<dbReference type="EMBL" id="GG738916">
    <property type="protein sequence ID" value="EFC37596.1"/>
    <property type="molecule type" value="Genomic_DNA"/>
</dbReference>
<name>D2VZV8_NAEGR</name>
<evidence type="ECO:0000313" key="10">
    <source>
        <dbReference type="EMBL" id="EFC37596.1"/>
    </source>
</evidence>
<keyword evidence="5 6" id="KW-0040">ANK repeat</keyword>
<feature type="domain" description="MYND-type" evidence="9">
    <location>
        <begin position="653"/>
        <end position="694"/>
    </location>
</feature>
<evidence type="ECO:0000256" key="4">
    <source>
        <dbReference type="ARBA" id="ARBA00022833"/>
    </source>
</evidence>
<dbReference type="SUPFAM" id="SSF144232">
    <property type="entry name" value="HIT/MYND zinc finger-like"/>
    <property type="match status" value="1"/>
</dbReference>
<evidence type="ECO:0000256" key="5">
    <source>
        <dbReference type="ARBA" id="ARBA00023043"/>
    </source>
</evidence>
<evidence type="ECO:0000256" key="2">
    <source>
        <dbReference type="ARBA" id="ARBA00022737"/>
    </source>
</evidence>
<gene>
    <name evidence="10" type="ORF">NAEGRDRAFT_81874</name>
</gene>
<sequence length="700" mass="79780">MKNNSHDHQHHHHEGCSHDHHHHHDENCTHDHDHQHHHHEGCSHDHHHHDENCSHEHHHHHDENCSHDHDHDHHHHEGCSHDHGHHHHHHHEGCNHDHDHGHHHHEIQILPYANEKNNKKHVKTFSPLMLACLQNDTATALSLSSPETVNDRSIDNFTALHFAMMNGNIALVERLVKDGARLDKRTITHDGMTPLIFAIKESHYECVKKFLECAKLKLEENSELQEGKLTIQKLVNQGNLLGETPLHHVCKLFMQIPHALHLATILIDYGANVNATAVGLLKETPLLYFARSVPPESVLPMMQNVSPHVSAQFKKFTQLFETHKATCIEEPAPETPLLLLGTTIPKVIVPPGVPSQLYANHRDSANRKLETDYGGAYWSYGCIEPFYHGKKPRVNMAVDVYIPFTKPQKGLTATTFNGFIHTINYANPEKPSRRYEDMVDLETGKRLSFVATCTLNMNHEKLSDIFPSQMEVTIEWNPEHSRHNPWVVTRIFEHSDESNSLLQLAQAAFVYELENGRSVLPNSKPRRCTMIKGLEDQHGSHNHKIPARLLLGVEMFSPYKFVAFKYAPDEYDSEADVQLTDETGFNNMLGQLVQTSAELLRRGKPQLDIKIDGKLLNVKEMIENQLKKRMEKTLKATPPAVQEKPKTPTVDKCANCNKTGTKSAPLKRCSGCQKVFYCSGNCQKTHWSSHKTACKKSVTK</sequence>
<reference evidence="10 11" key="1">
    <citation type="journal article" date="2010" name="Cell">
        <title>The genome of Naegleria gruberi illuminates early eukaryotic versatility.</title>
        <authorList>
            <person name="Fritz-Laylin L.K."/>
            <person name="Prochnik S.E."/>
            <person name="Ginger M.L."/>
            <person name="Dacks J.B."/>
            <person name="Carpenter M.L."/>
            <person name="Field M.C."/>
            <person name="Kuo A."/>
            <person name="Paredez A."/>
            <person name="Chapman J."/>
            <person name="Pham J."/>
            <person name="Shu S."/>
            <person name="Neupane R."/>
            <person name="Cipriano M."/>
            <person name="Mancuso J."/>
            <person name="Tu H."/>
            <person name="Salamov A."/>
            <person name="Lindquist E."/>
            <person name="Shapiro H."/>
            <person name="Lucas S."/>
            <person name="Grigoriev I.V."/>
            <person name="Cande W.Z."/>
            <person name="Fulton C."/>
            <person name="Rokhsar D.S."/>
            <person name="Dawson S.C."/>
        </authorList>
    </citation>
    <scope>NUCLEOTIDE SEQUENCE [LARGE SCALE GENOMIC DNA]</scope>
    <source>
        <strain evidence="10 11">NEG-M</strain>
    </source>
</reference>
<evidence type="ECO:0000256" key="1">
    <source>
        <dbReference type="ARBA" id="ARBA00022723"/>
    </source>
</evidence>
<feature type="compositionally biased region" description="Basic and acidic residues" evidence="8">
    <location>
        <begin position="14"/>
        <end position="82"/>
    </location>
</feature>
<dbReference type="PROSITE" id="PS50297">
    <property type="entry name" value="ANK_REP_REGION"/>
    <property type="match status" value="1"/>
</dbReference>
<dbReference type="PROSITE" id="PS01360">
    <property type="entry name" value="ZF_MYND_1"/>
    <property type="match status" value="1"/>
</dbReference>
<dbReference type="SUPFAM" id="SSF48403">
    <property type="entry name" value="Ankyrin repeat"/>
    <property type="match status" value="1"/>
</dbReference>
<evidence type="ECO:0000256" key="8">
    <source>
        <dbReference type="SAM" id="MobiDB-lite"/>
    </source>
</evidence>
<dbReference type="GeneID" id="8857548"/>
<keyword evidence="4" id="KW-0862">Zinc</keyword>
<keyword evidence="2" id="KW-0677">Repeat</keyword>
<dbReference type="KEGG" id="ngr:NAEGRDRAFT_81874"/>
<dbReference type="PANTHER" id="PTHR24173">
    <property type="entry name" value="ANKYRIN REPEAT CONTAINING"/>
    <property type="match status" value="1"/>
</dbReference>
<dbReference type="InterPro" id="IPR002893">
    <property type="entry name" value="Znf_MYND"/>
</dbReference>
<dbReference type="RefSeq" id="XP_002670340.1">
    <property type="nucleotide sequence ID" value="XM_002670294.1"/>
</dbReference>
<dbReference type="SMART" id="SM00248">
    <property type="entry name" value="ANK"/>
    <property type="match status" value="3"/>
</dbReference>
<dbReference type="STRING" id="5762.D2VZV8"/>
<dbReference type="GO" id="GO:0008270">
    <property type="term" value="F:zinc ion binding"/>
    <property type="evidence" value="ECO:0007669"/>
    <property type="project" value="UniProtKB-KW"/>
</dbReference>
<keyword evidence="1" id="KW-0479">Metal-binding</keyword>
<dbReference type="Gene3D" id="6.10.140.2220">
    <property type="match status" value="1"/>
</dbReference>